<dbReference type="InterPro" id="IPR002508">
    <property type="entry name" value="MurNAc-LAA_cat"/>
</dbReference>
<evidence type="ECO:0000313" key="2">
    <source>
        <dbReference type="EMBL" id="OGG47850.1"/>
    </source>
</evidence>
<evidence type="ECO:0000259" key="1">
    <source>
        <dbReference type="Pfam" id="PF01520"/>
    </source>
</evidence>
<accession>A0A1F6CFY6</accession>
<dbReference type="EMBL" id="MFKF01000265">
    <property type="protein sequence ID" value="OGG47850.1"/>
    <property type="molecule type" value="Genomic_DNA"/>
</dbReference>
<dbReference type="AlphaFoldDB" id="A0A1F6CFY6"/>
<dbReference type="Gene3D" id="3.40.630.40">
    <property type="entry name" value="Zn-dependent exopeptidases"/>
    <property type="match status" value="1"/>
</dbReference>
<dbReference type="Proteomes" id="UP000178606">
    <property type="component" value="Unassembled WGS sequence"/>
</dbReference>
<dbReference type="CDD" id="cd02696">
    <property type="entry name" value="MurNAc-LAA"/>
    <property type="match status" value="1"/>
</dbReference>
<dbReference type="SUPFAM" id="SSF53187">
    <property type="entry name" value="Zn-dependent exopeptidases"/>
    <property type="match status" value="1"/>
</dbReference>
<sequence>MSPGSSAGGWAEWEVNLLLVQHTARLLEEAGVEVDILPSTIPIRYRAQAFVSIHADGDSGGLYRGYKVARPGFSSVPEADDALVRALYDEYGAATGLPRDSDAHISRRMVFYYAFNTRRYQHAIDLGTPAAIIEAGFMTSPVDRNFLTAHPEVAARGVANGVLRFLSMELGARSL</sequence>
<comment type="caution">
    <text evidence="2">The sequence shown here is derived from an EMBL/GenBank/DDBJ whole genome shotgun (WGS) entry which is preliminary data.</text>
</comment>
<dbReference type="GO" id="GO:0009253">
    <property type="term" value="P:peptidoglycan catabolic process"/>
    <property type="evidence" value="ECO:0007669"/>
    <property type="project" value="InterPro"/>
</dbReference>
<reference evidence="2 3" key="1">
    <citation type="journal article" date="2016" name="Nat. Commun.">
        <title>Thousands of microbial genomes shed light on interconnected biogeochemical processes in an aquifer system.</title>
        <authorList>
            <person name="Anantharaman K."/>
            <person name="Brown C.T."/>
            <person name="Hug L.A."/>
            <person name="Sharon I."/>
            <person name="Castelle C.J."/>
            <person name="Probst A.J."/>
            <person name="Thomas B.C."/>
            <person name="Singh A."/>
            <person name="Wilkins M.J."/>
            <person name="Karaoz U."/>
            <person name="Brodie E.L."/>
            <person name="Williams K.H."/>
            <person name="Hubbard S.S."/>
            <person name="Banfield J.F."/>
        </authorList>
    </citation>
    <scope>NUCLEOTIDE SEQUENCE [LARGE SCALE GENOMIC DNA]</scope>
    <source>
        <strain evidence="3">RIFCSPLOWO2_12_FULL_64_10</strain>
    </source>
</reference>
<proteinExistence type="predicted"/>
<dbReference type="GO" id="GO:0008745">
    <property type="term" value="F:N-acetylmuramoyl-L-alanine amidase activity"/>
    <property type="evidence" value="ECO:0007669"/>
    <property type="project" value="InterPro"/>
</dbReference>
<dbReference type="Pfam" id="PF01520">
    <property type="entry name" value="Amidase_3"/>
    <property type="match status" value="1"/>
</dbReference>
<evidence type="ECO:0000313" key="3">
    <source>
        <dbReference type="Proteomes" id="UP000178606"/>
    </source>
</evidence>
<protein>
    <recommendedName>
        <fullName evidence="1">MurNAc-LAA domain-containing protein</fullName>
    </recommendedName>
</protein>
<gene>
    <name evidence="2" type="ORF">A3F84_29260</name>
</gene>
<feature type="domain" description="MurNAc-LAA" evidence="1">
    <location>
        <begin position="3"/>
        <end position="162"/>
    </location>
</feature>
<name>A0A1F6CFY6_HANXR</name>
<organism evidence="2 3">
    <name type="scientific">Handelsmanbacteria sp. (strain RIFCSPLOWO2_12_FULL_64_10)</name>
    <dbReference type="NCBI Taxonomy" id="1817868"/>
    <lineage>
        <taxon>Bacteria</taxon>
        <taxon>Candidatus Handelsmaniibacteriota</taxon>
    </lineage>
</organism>